<protein>
    <submittedName>
        <fullName evidence="1">Uncharacterized protein</fullName>
    </submittedName>
</protein>
<dbReference type="HOGENOM" id="CLU_3130670_0_0_2"/>
<dbReference type="Proteomes" id="UP000028194">
    <property type="component" value="Chromosome"/>
</dbReference>
<dbReference type="EMBL" id="CP007174">
    <property type="protein sequence ID" value="AIF85378.1"/>
    <property type="molecule type" value="Genomic_DNA"/>
</dbReference>
<gene>
    <name evidence="1" type="ORF">NTE_03350</name>
</gene>
<keyword evidence="2" id="KW-1185">Reference proteome</keyword>
<dbReference type="GeneID" id="43502678"/>
<organism evidence="1 2">
    <name type="scientific">Candidatus Nitrososphaera evergladensis SR1</name>
    <dbReference type="NCBI Taxonomy" id="1459636"/>
    <lineage>
        <taxon>Archaea</taxon>
        <taxon>Nitrososphaerota</taxon>
        <taxon>Nitrososphaeria</taxon>
        <taxon>Nitrososphaerales</taxon>
        <taxon>Nitrososphaeraceae</taxon>
        <taxon>Nitrososphaera</taxon>
    </lineage>
</organism>
<proteinExistence type="predicted"/>
<evidence type="ECO:0000313" key="2">
    <source>
        <dbReference type="Proteomes" id="UP000028194"/>
    </source>
</evidence>
<sequence length="49" mass="5689">MEESNSHEDKEYALVSKSKLLALKSAIEDYVKEHNAIKKDLEKLRKIKS</sequence>
<evidence type="ECO:0000313" key="1">
    <source>
        <dbReference type="EMBL" id="AIF85378.1"/>
    </source>
</evidence>
<dbReference type="RefSeq" id="WP_158385655.1">
    <property type="nucleotide sequence ID" value="NZ_CP007174.1"/>
</dbReference>
<dbReference type="AlphaFoldDB" id="A0A075MW57"/>
<dbReference type="KEGG" id="nev:NTE_03350"/>
<reference evidence="1 2" key="1">
    <citation type="journal article" date="2014" name="PLoS ONE">
        <title>Genome Sequence of Candidatus Nitrososphaera evergladensis from Group I.1b Enriched from Everglades Soil Reveals Novel Genomic Features of the Ammonia-Oxidizing Archaea.</title>
        <authorList>
            <person name="Zhalnina K.V."/>
            <person name="Dias R."/>
            <person name="Leonard M.T."/>
            <person name="Dorr de Quadros P."/>
            <person name="Camargo F.A."/>
            <person name="Drew J.C."/>
            <person name="Farmerie W.G."/>
            <person name="Daroub S.H."/>
            <person name="Triplett E.W."/>
        </authorList>
    </citation>
    <scope>NUCLEOTIDE SEQUENCE [LARGE SCALE GENOMIC DNA]</scope>
    <source>
        <strain evidence="1 2">SR1</strain>
    </source>
</reference>
<accession>A0A075MW57</accession>
<name>A0A075MW57_9ARCH</name>